<evidence type="ECO:0000313" key="2">
    <source>
        <dbReference type="Proteomes" id="UP000001811"/>
    </source>
</evidence>
<proteinExistence type="predicted"/>
<organism evidence="1 2">
    <name type="scientific">Oryctolagus cuniculus</name>
    <name type="common">Rabbit</name>
    <dbReference type="NCBI Taxonomy" id="9986"/>
    <lineage>
        <taxon>Eukaryota</taxon>
        <taxon>Metazoa</taxon>
        <taxon>Chordata</taxon>
        <taxon>Craniata</taxon>
        <taxon>Vertebrata</taxon>
        <taxon>Euteleostomi</taxon>
        <taxon>Mammalia</taxon>
        <taxon>Eutheria</taxon>
        <taxon>Euarchontoglires</taxon>
        <taxon>Glires</taxon>
        <taxon>Lagomorpha</taxon>
        <taxon>Leporidae</taxon>
        <taxon>Oryctolagus</taxon>
    </lineage>
</organism>
<accession>A0A5F9D5M2</accession>
<reference evidence="1" key="3">
    <citation type="submission" date="2025-09" db="UniProtKB">
        <authorList>
            <consortium name="Ensembl"/>
        </authorList>
    </citation>
    <scope>IDENTIFICATION</scope>
    <source>
        <strain evidence="1">Thorbecke</strain>
    </source>
</reference>
<reference evidence="1" key="2">
    <citation type="submission" date="2025-08" db="UniProtKB">
        <authorList>
            <consortium name="Ensembl"/>
        </authorList>
    </citation>
    <scope>IDENTIFICATION</scope>
    <source>
        <strain evidence="1">Thorbecke</strain>
    </source>
</reference>
<dbReference type="Ensembl" id="ENSOCUT00000036577.1">
    <property type="protein sequence ID" value="ENSOCUP00000041449.1"/>
    <property type="gene ID" value="ENSOCUG00000036586.1"/>
</dbReference>
<dbReference type="Bgee" id="ENSOCUG00000036586">
    <property type="expression patterns" value="Expressed in liver and 16 other cell types or tissues"/>
</dbReference>
<dbReference type="AlphaFoldDB" id="A0A5F9D5M2"/>
<name>A0A5F9D5M2_RABIT</name>
<dbReference type="Proteomes" id="UP000001811">
    <property type="component" value="Unplaced"/>
</dbReference>
<sequence>ITYMVFNITLAIYPSHTPLYHANQPFGKLRHRGRGEFPPRERKSISAFQSLIKGAMIPVSYCTDHRHECRVKRPQDH</sequence>
<dbReference type="InParanoid" id="A0A5F9D5M2"/>
<keyword evidence="2" id="KW-1185">Reference proteome</keyword>
<evidence type="ECO:0000313" key="1">
    <source>
        <dbReference type="Ensembl" id="ENSOCUP00000041449.1"/>
    </source>
</evidence>
<protein>
    <submittedName>
        <fullName evidence="1">Uncharacterized protein</fullName>
    </submittedName>
</protein>
<reference evidence="1 2" key="1">
    <citation type="journal article" date="2011" name="Nature">
        <title>A high-resolution map of human evolutionary constraint using 29 mammals.</title>
        <authorList>
            <person name="Lindblad-Toh K."/>
            <person name="Garber M."/>
            <person name="Zuk O."/>
            <person name="Lin M.F."/>
            <person name="Parker B.J."/>
            <person name="Washietl S."/>
            <person name="Kheradpour P."/>
            <person name="Ernst J."/>
            <person name="Jordan G."/>
            <person name="Mauceli E."/>
            <person name="Ward L.D."/>
            <person name="Lowe C.B."/>
            <person name="Holloway A.K."/>
            <person name="Clamp M."/>
            <person name="Gnerre S."/>
            <person name="Alfoldi J."/>
            <person name="Beal K."/>
            <person name="Chang J."/>
            <person name="Clawson H."/>
            <person name="Cuff J."/>
            <person name="Di Palma F."/>
            <person name="Fitzgerald S."/>
            <person name="Flicek P."/>
            <person name="Guttman M."/>
            <person name="Hubisz M.J."/>
            <person name="Jaffe D.B."/>
            <person name="Jungreis I."/>
            <person name="Kent W.J."/>
            <person name="Kostka D."/>
            <person name="Lara M."/>
            <person name="Martins A.L."/>
            <person name="Massingham T."/>
            <person name="Moltke I."/>
            <person name="Raney B.J."/>
            <person name="Rasmussen M.D."/>
            <person name="Robinson J."/>
            <person name="Stark A."/>
            <person name="Vilella A.J."/>
            <person name="Wen J."/>
            <person name="Xie X."/>
            <person name="Zody M.C."/>
            <person name="Baldwin J."/>
            <person name="Bloom T."/>
            <person name="Chin C.W."/>
            <person name="Heiman D."/>
            <person name="Nicol R."/>
            <person name="Nusbaum C."/>
            <person name="Young S."/>
            <person name="Wilkinson J."/>
            <person name="Worley K.C."/>
            <person name="Kovar C.L."/>
            <person name="Muzny D.M."/>
            <person name="Gibbs R.A."/>
            <person name="Cree A."/>
            <person name="Dihn H.H."/>
            <person name="Fowler G."/>
            <person name="Jhangiani S."/>
            <person name="Joshi V."/>
            <person name="Lee S."/>
            <person name="Lewis L.R."/>
            <person name="Nazareth L.V."/>
            <person name="Okwuonu G."/>
            <person name="Santibanez J."/>
            <person name="Warren W.C."/>
            <person name="Mardis E.R."/>
            <person name="Weinstock G.M."/>
            <person name="Wilson R.K."/>
            <person name="Delehaunty K."/>
            <person name="Dooling D."/>
            <person name="Fronik C."/>
            <person name="Fulton L."/>
            <person name="Fulton B."/>
            <person name="Graves T."/>
            <person name="Minx P."/>
            <person name="Sodergren E."/>
            <person name="Birney E."/>
            <person name="Margulies E.H."/>
            <person name="Herrero J."/>
            <person name="Green E.D."/>
            <person name="Haussler D."/>
            <person name="Siepel A."/>
            <person name="Goldman N."/>
            <person name="Pollard K.S."/>
            <person name="Pedersen J.S."/>
            <person name="Lander E.S."/>
            <person name="Kellis M."/>
        </authorList>
    </citation>
    <scope>NUCLEOTIDE SEQUENCE [LARGE SCALE GENOMIC DNA]</scope>
    <source>
        <strain evidence="2">Thorbecke</strain>
    </source>
</reference>